<sequence length="213" mass="24305">MQDLSAFPSFAARDRQVDPNDVQLLAETMDKNMVKQSRKQQLAEWVSDKYWSLQKSLNRNCVYRAEKLRAQVIKEQRDYVTNTMYANGKSPTDRGVLFQCAWPPMAHRSSDCKLELTLRQQCQKYTSPDLDVSVYGYPLWVSHIPCTVNDAPCECIDQILEHLALVHGVPLYLKQDFWYCSWEGCTHQVGGAGFNGKVKLAQHVLAAHLIGIP</sequence>
<dbReference type="HOGENOM" id="CLU_1294429_0_0_1"/>
<protein>
    <submittedName>
        <fullName evidence="1">Uncharacterized protein</fullName>
    </submittedName>
</protein>
<gene>
    <name evidence="1" type="ORF">FOMPIDRAFT_1018944</name>
</gene>
<evidence type="ECO:0000313" key="2">
    <source>
        <dbReference type="Proteomes" id="UP000015241"/>
    </source>
</evidence>
<dbReference type="EMBL" id="KE504191">
    <property type="protein sequence ID" value="EPS96271.1"/>
    <property type="molecule type" value="Genomic_DNA"/>
</dbReference>
<dbReference type="Proteomes" id="UP000015241">
    <property type="component" value="Unassembled WGS sequence"/>
</dbReference>
<keyword evidence="2" id="KW-1185">Reference proteome</keyword>
<organism evidence="1 2">
    <name type="scientific">Fomitopsis schrenkii</name>
    <name type="common">Brown rot fungus</name>
    <dbReference type="NCBI Taxonomy" id="2126942"/>
    <lineage>
        <taxon>Eukaryota</taxon>
        <taxon>Fungi</taxon>
        <taxon>Dikarya</taxon>
        <taxon>Basidiomycota</taxon>
        <taxon>Agaricomycotina</taxon>
        <taxon>Agaricomycetes</taxon>
        <taxon>Polyporales</taxon>
        <taxon>Fomitopsis</taxon>
    </lineage>
</organism>
<proteinExistence type="predicted"/>
<accession>S8DSS0</accession>
<evidence type="ECO:0000313" key="1">
    <source>
        <dbReference type="EMBL" id="EPS96271.1"/>
    </source>
</evidence>
<dbReference type="AlphaFoldDB" id="S8DSS0"/>
<dbReference type="InParanoid" id="S8DSS0"/>
<name>S8DSS0_FOMSC</name>
<reference evidence="1 2" key="1">
    <citation type="journal article" date="2012" name="Science">
        <title>The Paleozoic origin of enzymatic lignin decomposition reconstructed from 31 fungal genomes.</title>
        <authorList>
            <person name="Floudas D."/>
            <person name="Binder M."/>
            <person name="Riley R."/>
            <person name="Barry K."/>
            <person name="Blanchette R.A."/>
            <person name="Henrissat B."/>
            <person name="Martinez A.T."/>
            <person name="Otillar R."/>
            <person name="Spatafora J.W."/>
            <person name="Yadav J.S."/>
            <person name="Aerts A."/>
            <person name="Benoit I."/>
            <person name="Boyd A."/>
            <person name="Carlson A."/>
            <person name="Copeland A."/>
            <person name="Coutinho P.M."/>
            <person name="de Vries R.P."/>
            <person name="Ferreira P."/>
            <person name="Findley K."/>
            <person name="Foster B."/>
            <person name="Gaskell J."/>
            <person name="Glotzer D."/>
            <person name="Gorecki P."/>
            <person name="Heitman J."/>
            <person name="Hesse C."/>
            <person name="Hori C."/>
            <person name="Igarashi K."/>
            <person name="Jurgens J.A."/>
            <person name="Kallen N."/>
            <person name="Kersten P."/>
            <person name="Kohler A."/>
            <person name="Kuees U."/>
            <person name="Kumar T.K.A."/>
            <person name="Kuo A."/>
            <person name="LaButti K."/>
            <person name="Larrondo L.F."/>
            <person name="Lindquist E."/>
            <person name="Ling A."/>
            <person name="Lombard V."/>
            <person name="Lucas S."/>
            <person name="Lundell T."/>
            <person name="Martin R."/>
            <person name="McLaughlin D.J."/>
            <person name="Morgenstern I."/>
            <person name="Morin E."/>
            <person name="Murat C."/>
            <person name="Nagy L.G."/>
            <person name="Nolan M."/>
            <person name="Ohm R.A."/>
            <person name="Patyshakuliyeva A."/>
            <person name="Rokas A."/>
            <person name="Ruiz-Duenas F.J."/>
            <person name="Sabat G."/>
            <person name="Salamov A."/>
            <person name="Samejima M."/>
            <person name="Schmutz J."/>
            <person name="Slot J.C."/>
            <person name="St John F."/>
            <person name="Stenlid J."/>
            <person name="Sun H."/>
            <person name="Sun S."/>
            <person name="Syed K."/>
            <person name="Tsang A."/>
            <person name="Wiebenga A."/>
            <person name="Young D."/>
            <person name="Pisabarro A."/>
            <person name="Eastwood D.C."/>
            <person name="Martin F."/>
            <person name="Cullen D."/>
            <person name="Grigoriev I.V."/>
            <person name="Hibbett D.S."/>
        </authorList>
    </citation>
    <scope>NUCLEOTIDE SEQUENCE</scope>
    <source>
        <strain evidence="2">FP-58527</strain>
    </source>
</reference>